<reference evidence="1" key="1">
    <citation type="submission" date="2021-02" db="EMBL/GenBank/DDBJ databases">
        <title>Thiocyanate and organic carbon inputs drive convergent selection for specific autotrophic Afipia and Thiobacillus strains within complex microbiomes.</title>
        <authorList>
            <person name="Huddy R.J."/>
            <person name="Sachdeva R."/>
            <person name="Kadzinga F."/>
            <person name="Kantor R.S."/>
            <person name="Harrison S.T.L."/>
            <person name="Banfield J.F."/>
        </authorList>
    </citation>
    <scope>NUCLEOTIDE SEQUENCE</scope>
    <source>
        <strain evidence="1">SCN18_13_7_16_R3_B_64_19</strain>
    </source>
</reference>
<evidence type="ECO:0000313" key="2">
    <source>
        <dbReference type="Proteomes" id="UP000664800"/>
    </source>
</evidence>
<protein>
    <submittedName>
        <fullName evidence="1">Uncharacterized protein</fullName>
    </submittedName>
</protein>
<dbReference type="EMBL" id="JAFKMR010000044">
    <property type="protein sequence ID" value="MBN8745796.1"/>
    <property type="molecule type" value="Genomic_DNA"/>
</dbReference>
<gene>
    <name evidence="1" type="ORF">J0I24_16120</name>
</gene>
<comment type="caution">
    <text evidence="1">The sequence shown here is derived from an EMBL/GenBank/DDBJ whole genome shotgun (WGS) entry which is preliminary data.</text>
</comment>
<dbReference type="Proteomes" id="UP000664800">
    <property type="component" value="Unassembled WGS sequence"/>
</dbReference>
<organism evidence="1 2">
    <name type="scientific">Thiomonas arsenitoxydans (strain DSM 22701 / CIP 110005 / 3As)</name>
    <dbReference type="NCBI Taxonomy" id="426114"/>
    <lineage>
        <taxon>Bacteria</taxon>
        <taxon>Pseudomonadati</taxon>
        <taxon>Pseudomonadota</taxon>
        <taxon>Betaproteobacteria</taxon>
        <taxon>Burkholderiales</taxon>
        <taxon>Thiomonas</taxon>
    </lineage>
</organism>
<dbReference type="AlphaFoldDB" id="A0A8I1MY46"/>
<dbReference type="RefSeq" id="WP_276733052.1">
    <property type="nucleotide sequence ID" value="NZ_JAFKMR010000044.1"/>
</dbReference>
<sequence length="137" mass="14724">MNVPVVTRPLTEREHNLAQWMLEHGSPEAAAFQAQLECAEATTWRCPCGCASFNFKIEGKPDAPPGVHILGDFVVGKGDEMFGIFIFESGGILSGLEVYRLAAEASPVLPAPEQLRPWSEPNIGSAIEVCGNGRNDG</sequence>
<evidence type="ECO:0000313" key="1">
    <source>
        <dbReference type="EMBL" id="MBN8745796.1"/>
    </source>
</evidence>
<accession>A0A8I1MY46</accession>
<proteinExistence type="predicted"/>
<name>A0A8I1MY46_THIA3</name>